<gene>
    <name evidence="10" type="ORF">H0486_07535</name>
</gene>
<dbReference type="EMBL" id="JACEGA010000001">
    <property type="protein sequence ID" value="MBB2182726.1"/>
    <property type="molecule type" value="Genomic_DNA"/>
</dbReference>
<dbReference type="InterPro" id="IPR008979">
    <property type="entry name" value="Galactose-bd-like_sf"/>
</dbReference>
<evidence type="ECO:0000256" key="1">
    <source>
        <dbReference type="ARBA" id="ARBA00001412"/>
    </source>
</evidence>
<dbReference type="FunFam" id="2.60.40.10:FF:000680">
    <property type="entry name" value="Beta-galactosidase"/>
    <property type="match status" value="1"/>
</dbReference>
<dbReference type="Pfam" id="PF02837">
    <property type="entry name" value="Glyco_hydro_2_N"/>
    <property type="match status" value="1"/>
</dbReference>
<dbReference type="InterPro" id="IPR006101">
    <property type="entry name" value="Glyco_hydro_2"/>
</dbReference>
<evidence type="ECO:0000256" key="3">
    <source>
        <dbReference type="ARBA" id="ARBA00012756"/>
    </source>
</evidence>
<dbReference type="InterPro" id="IPR050347">
    <property type="entry name" value="Bact_Beta-galactosidase"/>
</dbReference>
<dbReference type="PANTHER" id="PTHR46323">
    <property type="entry name" value="BETA-GALACTOSIDASE"/>
    <property type="match status" value="1"/>
</dbReference>
<dbReference type="InterPro" id="IPR011013">
    <property type="entry name" value="Gal_mutarotase_sf_dom"/>
</dbReference>
<dbReference type="InterPro" id="IPR023230">
    <property type="entry name" value="Glyco_hydro_2_CS"/>
</dbReference>
<accession>A0A839JZC2</accession>
<dbReference type="GO" id="GO:0009341">
    <property type="term" value="C:beta-galactosidase complex"/>
    <property type="evidence" value="ECO:0007669"/>
    <property type="project" value="InterPro"/>
</dbReference>
<dbReference type="GO" id="GO:0005990">
    <property type="term" value="P:lactose catabolic process"/>
    <property type="evidence" value="ECO:0007669"/>
    <property type="project" value="TreeGrafter"/>
</dbReference>
<keyword evidence="11" id="KW-1185">Reference proteome</keyword>
<dbReference type="GO" id="GO:0030246">
    <property type="term" value="F:carbohydrate binding"/>
    <property type="evidence" value="ECO:0007669"/>
    <property type="project" value="InterPro"/>
</dbReference>
<feature type="domain" description="Beta galactosidase small chain/" evidence="9">
    <location>
        <begin position="764"/>
        <end position="1034"/>
    </location>
</feature>
<dbReference type="PANTHER" id="PTHR46323:SF2">
    <property type="entry name" value="BETA-GALACTOSIDASE"/>
    <property type="match status" value="1"/>
</dbReference>
<dbReference type="Gene3D" id="2.60.40.10">
    <property type="entry name" value="Immunoglobulins"/>
    <property type="match status" value="2"/>
</dbReference>
<evidence type="ECO:0000313" key="10">
    <source>
        <dbReference type="EMBL" id="MBB2182726.1"/>
    </source>
</evidence>
<evidence type="ECO:0000313" key="11">
    <source>
        <dbReference type="Proteomes" id="UP000574276"/>
    </source>
</evidence>
<dbReference type="Gene3D" id="2.60.120.260">
    <property type="entry name" value="Galactose-binding domain-like"/>
    <property type="match status" value="1"/>
</dbReference>
<protein>
    <recommendedName>
        <fullName evidence="4 8">Beta-galactosidase</fullName>
        <ecNumber evidence="3 8">3.2.1.23</ecNumber>
    </recommendedName>
    <alternativeName>
        <fullName evidence="7 8">Lactase</fullName>
    </alternativeName>
</protein>
<dbReference type="Pfam" id="PF16353">
    <property type="entry name" value="LacZ_4"/>
    <property type="match status" value="1"/>
</dbReference>
<dbReference type="Gene3D" id="3.20.20.80">
    <property type="entry name" value="Glycosidases"/>
    <property type="match status" value="1"/>
</dbReference>
<dbReference type="Pfam" id="PF00703">
    <property type="entry name" value="Glyco_hydro_2"/>
    <property type="match status" value="1"/>
</dbReference>
<keyword evidence="5 8" id="KW-0378">Hydrolase</keyword>
<dbReference type="InterPro" id="IPR013783">
    <property type="entry name" value="Ig-like_fold"/>
</dbReference>
<proteinExistence type="inferred from homology"/>
<dbReference type="EC" id="3.2.1.23" evidence="3 8"/>
<dbReference type="InterPro" id="IPR006103">
    <property type="entry name" value="Glyco_hydro_2_cat"/>
</dbReference>
<comment type="similarity">
    <text evidence="2 8">Belongs to the glycosyl hydrolase 2 family.</text>
</comment>
<dbReference type="InterPro" id="IPR014718">
    <property type="entry name" value="GH-type_carb-bd"/>
</dbReference>
<sequence length="1037" mass="119913">MEKLIYTPPANGYPEWNNNPEITHLNRMDAHAVLMPFDTLHEALNADRSASRYYKTLNGMWKFQFSKNPESRCENFYEKDFDCSAWDEIKVPSNWQLQGYDYPQYTNVIYPWVESEELTPPFAPTRYNPVGSYIRTFTVPREWNGQPVYLSFQGVESAFYVWVNGDLVGFSKDSFTPSEFDITPYLQPGENKLAVEVYRWCDASWLEDQDFWRLSGIFREVYLYSTPNYHIYDYFVTTELDDYYLDSQLRIKAKITNYYEAACDSIIVEAQLYDRQQEAVLIDPLRQVVNLSEKKADNIELLTTVTNPLKWSAEHPNLYTLVLCLRNQDGSLIESISCRIGFRKFEIKDGLMKLNGKRILFLGVNRHEFSCDKGRAIDKEEMITDIHLMKQHNINAVRTSHYPNQSLWYDLCDEYGIYVIDETNLETHGTFQSWSTENEENNVPGNKACWTTAVLDRANSMLQRDKNHPSVIIWSLGNEAFAGENFIKMHDFFRENDPSRIVHYEGVFHFRKYEAASDIESQMYTSPRDIEIYAKNKDSRKPFILCEYSHSMGNSTGNLYSYRELFDKYPILQGGFIWDWIDQAIKTGTSEGIEYLAYGGDFGDKPNDGNFCGNGLIFADRTISPKLYEVKKCYQQVSFYPVDLSLGTIRIENKSLFTNLSDYELVWKVLKNGIPVMNGSLSIELGPGDTKDVTLPIGKYIAKDSTEEYFLDVAFLLKTATKWAEKGHEIAFEQFKLPVELKYTANSTVSYPDMEAAEYDHIFRLSNSIFTIAFDTTTGVMVSYCYKGNELIEEGPSPNFWRAYTDNDKGNHLPTRCATWREASSKRKLLSFLSEVNKQKAVVTQLFELPTSQISTCKIIYTILSDGHIHITQELIPGSNLPEIPEVGMLMRLKESYDNFSWYGKGPHENYWDRCLGARVGVYSGKVRDQFTPYLRPQECGNKTEVRWTRFTNDHGVGIEISGLPVIEVNALPYTPFELEEKDHTYLLPPSNKVVVRINYKQMGIGGDDSWGTRTHPEYTLYSNRCYTYSYSFKGIE</sequence>
<dbReference type="PROSITE" id="PS00719">
    <property type="entry name" value="GLYCOSYL_HYDROL_F2_1"/>
    <property type="match status" value="1"/>
</dbReference>
<dbReference type="SUPFAM" id="SSF74650">
    <property type="entry name" value="Galactose mutarotase-like"/>
    <property type="match status" value="1"/>
</dbReference>
<dbReference type="Pfam" id="PF02836">
    <property type="entry name" value="Glyco_hydro_2_C"/>
    <property type="match status" value="1"/>
</dbReference>
<dbReference type="Gene3D" id="2.70.98.10">
    <property type="match status" value="1"/>
</dbReference>
<dbReference type="PROSITE" id="PS00608">
    <property type="entry name" value="GLYCOSYL_HYDROL_F2_2"/>
    <property type="match status" value="1"/>
</dbReference>
<dbReference type="SUPFAM" id="SSF49785">
    <property type="entry name" value="Galactose-binding domain-like"/>
    <property type="match status" value="1"/>
</dbReference>
<evidence type="ECO:0000256" key="2">
    <source>
        <dbReference type="ARBA" id="ARBA00007401"/>
    </source>
</evidence>
<dbReference type="InterPro" id="IPR017853">
    <property type="entry name" value="GH"/>
</dbReference>
<dbReference type="Pfam" id="PF02929">
    <property type="entry name" value="Bgal_small_N"/>
    <property type="match status" value="1"/>
</dbReference>
<comment type="caution">
    <text evidence="10">The sequence shown here is derived from an EMBL/GenBank/DDBJ whole genome shotgun (WGS) entry which is preliminary data.</text>
</comment>
<dbReference type="SUPFAM" id="SSF49303">
    <property type="entry name" value="beta-Galactosidase/glucuronidase domain"/>
    <property type="match status" value="2"/>
</dbReference>
<name>A0A839JZC2_9FIRM</name>
<comment type="catalytic activity">
    <reaction evidence="1 8">
        <text>Hydrolysis of terminal non-reducing beta-D-galactose residues in beta-D-galactosides.</text>
        <dbReference type="EC" id="3.2.1.23"/>
    </reaction>
</comment>
<dbReference type="SMART" id="SM01038">
    <property type="entry name" value="Bgal_small_N"/>
    <property type="match status" value="1"/>
</dbReference>
<dbReference type="InterPro" id="IPR023232">
    <property type="entry name" value="Glyco_hydro_2_AS"/>
</dbReference>
<dbReference type="InterPro" id="IPR004199">
    <property type="entry name" value="B-gal_small/dom_5"/>
</dbReference>
<dbReference type="GO" id="GO:0004565">
    <property type="term" value="F:beta-galactosidase activity"/>
    <property type="evidence" value="ECO:0007669"/>
    <property type="project" value="UniProtKB-EC"/>
</dbReference>
<reference evidence="10 11" key="1">
    <citation type="submission" date="2020-07" db="EMBL/GenBank/DDBJ databases">
        <title>Characterization and genome sequencing of isolate MD1, a novel member within the family Lachnospiraceae.</title>
        <authorList>
            <person name="Rettenmaier R."/>
            <person name="Di Bello L."/>
            <person name="Zinser C."/>
            <person name="Scheitz K."/>
            <person name="Liebl W."/>
            <person name="Zverlov V."/>
        </authorList>
    </citation>
    <scope>NUCLEOTIDE SEQUENCE [LARGE SCALE GENOMIC DNA]</scope>
    <source>
        <strain evidence="10 11">MD1</strain>
    </source>
</reference>
<evidence type="ECO:0000259" key="9">
    <source>
        <dbReference type="SMART" id="SM01038"/>
    </source>
</evidence>
<keyword evidence="6 8" id="KW-0326">Glycosidase</keyword>
<dbReference type="Proteomes" id="UP000574276">
    <property type="component" value="Unassembled WGS sequence"/>
</dbReference>
<dbReference type="InterPro" id="IPR006102">
    <property type="entry name" value="Ig-like_GH2"/>
</dbReference>
<dbReference type="RefSeq" id="WP_228352427.1">
    <property type="nucleotide sequence ID" value="NZ_JACEGA010000001.1"/>
</dbReference>
<dbReference type="FunFam" id="3.20.20.80:FF:000018">
    <property type="entry name" value="Beta-galactosidase"/>
    <property type="match status" value="1"/>
</dbReference>
<evidence type="ECO:0000256" key="7">
    <source>
        <dbReference type="ARBA" id="ARBA00032230"/>
    </source>
</evidence>
<organism evidence="10 11">
    <name type="scientific">Variimorphobacter saccharofermentans</name>
    <dbReference type="NCBI Taxonomy" id="2755051"/>
    <lineage>
        <taxon>Bacteria</taxon>
        <taxon>Bacillati</taxon>
        <taxon>Bacillota</taxon>
        <taxon>Clostridia</taxon>
        <taxon>Lachnospirales</taxon>
        <taxon>Lachnospiraceae</taxon>
        <taxon>Variimorphobacter</taxon>
    </lineage>
</organism>
<dbReference type="PRINTS" id="PR00132">
    <property type="entry name" value="GLHYDRLASE2"/>
</dbReference>
<dbReference type="InterPro" id="IPR032312">
    <property type="entry name" value="LacZ_4"/>
</dbReference>
<dbReference type="AlphaFoldDB" id="A0A839JZC2"/>
<dbReference type="InterPro" id="IPR036156">
    <property type="entry name" value="Beta-gal/glucu_dom_sf"/>
</dbReference>
<evidence type="ECO:0000256" key="4">
    <source>
        <dbReference type="ARBA" id="ARBA00013303"/>
    </source>
</evidence>
<evidence type="ECO:0000256" key="5">
    <source>
        <dbReference type="ARBA" id="ARBA00022801"/>
    </source>
</evidence>
<dbReference type="SUPFAM" id="SSF51445">
    <property type="entry name" value="(Trans)glycosidases"/>
    <property type="match status" value="1"/>
</dbReference>
<evidence type="ECO:0000256" key="8">
    <source>
        <dbReference type="RuleBase" id="RU361154"/>
    </source>
</evidence>
<evidence type="ECO:0000256" key="6">
    <source>
        <dbReference type="ARBA" id="ARBA00023295"/>
    </source>
</evidence>
<dbReference type="InterPro" id="IPR006104">
    <property type="entry name" value="Glyco_hydro_2_N"/>
</dbReference>